<feature type="transmembrane region" description="Helical" evidence="6">
    <location>
        <begin position="97"/>
        <end position="121"/>
    </location>
</feature>
<dbReference type="AlphaFoldDB" id="A0A2A4X2N8"/>
<dbReference type="PANTHER" id="PTHR43461:SF1">
    <property type="entry name" value="TRANSMEMBRANE PROTEIN 256"/>
    <property type="match status" value="1"/>
</dbReference>
<comment type="caution">
    <text evidence="7">The sequence shown here is derived from an EMBL/GenBank/DDBJ whole genome shotgun (WGS) entry which is preliminary data.</text>
</comment>
<protein>
    <recommendedName>
        <fullName evidence="9">DUF423 domain-containing protein</fullName>
    </recommendedName>
</protein>
<keyword evidence="3 6" id="KW-0812">Transmembrane</keyword>
<feature type="transmembrane region" description="Helical" evidence="6">
    <location>
        <begin position="71"/>
        <end position="91"/>
    </location>
</feature>
<evidence type="ECO:0000256" key="4">
    <source>
        <dbReference type="ARBA" id="ARBA00022989"/>
    </source>
</evidence>
<feature type="transmembrane region" description="Helical" evidence="6">
    <location>
        <begin position="47"/>
        <end position="64"/>
    </location>
</feature>
<evidence type="ECO:0000256" key="6">
    <source>
        <dbReference type="SAM" id="Phobius"/>
    </source>
</evidence>
<evidence type="ECO:0008006" key="9">
    <source>
        <dbReference type="Google" id="ProtNLM"/>
    </source>
</evidence>
<gene>
    <name evidence="7" type="ORF">COB20_10210</name>
</gene>
<reference evidence="8" key="1">
    <citation type="submission" date="2017-08" db="EMBL/GenBank/DDBJ databases">
        <title>A dynamic microbial community with high functional redundancy inhabits the cold, oxic subseafloor aquifer.</title>
        <authorList>
            <person name="Tully B.J."/>
            <person name="Wheat C.G."/>
            <person name="Glazer B.T."/>
            <person name="Huber J.A."/>
        </authorList>
    </citation>
    <scope>NUCLEOTIDE SEQUENCE [LARGE SCALE GENOMIC DNA]</scope>
</reference>
<evidence type="ECO:0000256" key="2">
    <source>
        <dbReference type="ARBA" id="ARBA00009694"/>
    </source>
</evidence>
<sequence>MTKLIIMLAGVNGFLAVSLGAFASHMLRDRLSPELLNTFQTGVQYHMYHALAMFGIGLMMLNFPTTNLLRISAYLMLAGIVLFSGSLYLLSITGIRWLGAITPLGGLCFLTAWALIVWFAAKQQFPS</sequence>
<comment type="similarity">
    <text evidence="2">Belongs to the UPF0382 family.</text>
</comment>
<proteinExistence type="inferred from homology"/>
<evidence type="ECO:0000313" key="7">
    <source>
        <dbReference type="EMBL" id="PCI76571.1"/>
    </source>
</evidence>
<name>A0A2A4X2N8_9GAMM</name>
<evidence type="ECO:0000256" key="5">
    <source>
        <dbReference type="ARBA" id="ARBA00023136"/>
    </source>
</evidence>
<keyword evidence="5 6" id="KW-0472">Membrane</keyword>
<dbReference type="GO" id="GO:0005886">
    <property type="term" value="C:plasma membrane"/>
    <property type="evidence" value="ECO:0007669"/>
    <property type="project" value="TreeGrafter"/>
</dbReference>
<dbReference type="Pfam" id="PF04241">
    <property type="entry name" value="DUF423"/>
    <property type="match status" value="1"/>
</dbReference>
<comment type="subcellular location">
    <subcellularLocation>
        <location evidence="1">Membrane</location>
        <topology evidence="1">Multi-pass membrane protein</topology>
    </subcellularLocation>
</comment>
<dbReference type="PANTHER" id="PTHR43461">
    <property type="entry name" value="TRANSMEMBRANE PROTEIN 256"/>
    <property type="match status" value="1"/>
</dbReference>
<evidence type="ECO:0000256" key="1">
    <source>
        <dbReference type="ARBA" id="ARBA00004141"/>
    </source>
</evidence>
<keyword evidence="4 6" id="KW-1133">Transmembrane helix</keyword>
<evidence type="ECO:0000256" key="3">
    <source>
        <dbReference type="ARBA" id="ARBA00022692"/>
    </source>
</evidence>
<accession>A0A2A4X2N8</accession>
<evidence type="ECO:0000313" key="8">
    <source>
        <dbReference type="Proteomes" id="UP000218767"/>
    </source>
</evidence>
<organism evidence="7 8">
    <name type="scientific">SAR86 cluster bacterium</name>
    <dbReference type="NCBI Taxonomy" id="2030880"/>
    <lineage>
        <taxon>Bacteria</taxon>
        <taxon>Pseudomonadati</taxon>
        <taxon>Pseudomonadota</taxon>
        <taxon>Gammaproteobacteria</taxon>
        <taxon>SAR86 cluster</taxon>
    </lineage>
</organism>
<dbReference type="InterPro" id="IPR006696">
    <property type="entry name" value="DUF423"/>
</dbReference>
<dbReference type="EMBL" id="NVUL01000055">
    <property type="protein sequence ID" value="PCI76571.1"/>
    <property type="molecule type" value="Genomic_DNA"/>
</dbReference>
<dbReference type="Proteomes" id="UP000218767">
    <property type="component" value="Unassembled WGS sequence"/>
</dbReference>